<dbReference type="OrthoDB" id="4557285at2"/>
<reference evidence="9 10" key="1">
    <citation type="submission" date="2016-10" db="EMBL/GenBank/DDBJ databases">
        <authorList>
            <person name="de Groot N.N."/>
        </authorList>
    </citation>
    <scope>NUCLEOTIDE SEQUENCE [LARGE SCALE GENOMIC DNA]</scope>
    <source>
        <strain evidence="9 10">CGMCC 4.1877</strain>
    </source>
</reference>
<keyword evidence="2" id="KW-0813">Transport</keyword>
<accession>A0A1I4ZWJ2</accession>
<dbReference type="GO" id="GO:0051538">
    <property type="term" value="F:3 iron, 4 sulfur cluster binding"/>
    <property type="evidence" value="ECO:0007669"/>
    <property type="project" value="UniProtKB-KW"/>
</dbReference>
<proteinExistence type="predicted"/>
<dbReference type="RefSeq" id="WP_093344143.1">
    <property type="nucleotide sequence ID" value="NZ_FOUY01000016.1"/>
</dbReference>
<dbReference type="GO" id="GO:0046872">
    <property type="term" value="F:metal ion binding"/>
    <property type="evidence" value="ECO:0007669"/>
    <property type="project" value="UniProtKB-KW"/>
</dbReference>
<dbReference type="InterPro" id="IPR051269">
    <property type="entry name" value="Fe-S_cluster_ET"/>
</dbReference>
<protein>
    <submittedName>
        <fullName evidence="9">Ferredoxin</fullName>
    </submittedName>
</protein>
<dbReference type="Proteomes" id="UP000199614">
    <property type="component" value="Unassembled WGS sequence"/>
</dbReference>
<keyword evidence="5" id="KW-0408">Iron</keyword>
<dbReference type="PROSITE" id="PS51379">
    <property type="entry name" value="4FE4S_FER_2"/>
    <property type="match status" value="1"/>
</dbReference>
<evidence type="ECO:0000256" key="3">
    <source>
        <dbReference type="ARBA" id="ARBA00022723"/>
    </source>
</evidence>
<keyword evidence="6" id="KW-0411">Iron-sulfur</keyword>
<evidence type="ECO:0000256" key="2">
    <source>
        <dbReference type="ARBA" id="ARBA00022448"/>
    </source>
</evidence>
<comment type="cofactor">
    <cofactor evidence="1">
        <name>[3Fe-4S] cluster</name>
        <dbReference type="ChEBI" id="CHEBI:21137"/>
    </cofactor>
</comment>
<dbReference type="SUPFAM" id="SSF54862">
    <property type="entry name" value="4Fe-4S ferredoxins"/>
    <property type="match status" value="1"/>
</dbReference>
<feature type="domain" description="4Fe-4S ferredoxin-type" evidence="8">
    <location>
        <begin position="3"/>
        <end position="31"/>
    </location>
</feature>
<evidence type="ECO:0000256" key="6">
    <source>
        <dbReference type="ARBA" id="ARBA00023014"/>
    </source>
</evidence>
<dbReference type="PANTHER" id="PTHR36923:SF3">
    <property type="entry name" value="FERREDOXIN"/>
    <property type="match status" value="1"/>
</dbReference>
<evidence type="ECO:0000256" key="5">
    <source>
        <dbReference type="ARBA" id="ARBA00023004"/>
    </source>
</evidence>
<gene>
    <name evidence="9" type="ORF">SAMN05216207_101657</name>
</gene>
<name>A0A1I4ZWJ2_PSUAM</name>
<sequence length="72" mass="7845">MTYRVTVDADVCISSGKCVADEPEAFRFDDDDIAETVPGAPELPDRRLLDVARNCPSGAIRLFDGDTEVDVL</sequence>
<keyword evidence="4" id="KW-0249">Electron transport</keyword>
<dbReference type="InterPro" id="IPR017896">
    <property type="entry name" value="4Fe4S_Fe-S-bd"/>
</dbReference>
<dbReference type="AlphaFoldDB" id="A0A1I4ZWJ2"/>
<dbReference type="Gene3D" id="3.30.70.20">
    <property type="match status" value="1"/>
</dbReference>
<evidence type="ECO:0000256" key="1">
    <source>
        <dbReference type="ARBA" id="ARBA00001927"/>
    </source>
</evidence>
<organism evidence="9 10">
    <name type="scientific">Pseudonocardia ammonioxydans</name>
    <dbReference type="NCBI Taxonomy" id="260086"/>
    <lineage>
        <taxon>Bacteria</taxon>
        <taxon>Bacillati</taxon>
        <taxon>Actinomycetota</taxon>
        <taxon>Actinomycetes</taxon>
        <taxon>Pseudonocardiales</taxon>
        <taxon>Pseudonocardiaceae</taxon>
        <taxon>Pseudonocardia</taxon>
    </lineage>
</organism>
<keyword evidence="7" id="KW-0003">3Fe-4S</keyword>
<keyword evidence="10" id="KW-1185">Reference proteome</keyword>
<evidence type="ECO:0000259" key="8">
    <source>
        <dbReference type="PROSITE" id="PS51379"/>
    </source>
</evidence>
<dbReference type="STRING" id="260086.SAMN05216207_101657"/>
<evidence type="ECO:0000313" key="9">
    <source>
        <dbReference type="EMBL" id="SFN54608.1"/>
    </source>
</evidence>
<keyword evidence="3" id="KW-0479">Metal-binding</keyword>
<evidence type="ECO:0000256" key="7">
    <source>
        <dbReference type="ARBA" id="ARBA00023291"/>
    </source>
</evidence>
<dbReference type="EMBL" id="FOUY01000016">
    <property type="protein sequence ID" value="SFN54608.1"/>
    <property type="molecule type" value="Genomic_DNA"/>
</dbReference>
<evidence type="ECO:0000313" key="10">
    <source>
        <dbReference type="Proteomes" id="UP000199614"/>
    </source>
</evidence>
<dbReference type="Pfam" id="PF13459">
    <property type="entry name" value="Fer4_15"/>
    <property type="match status" value="1"/>
</dbReference>
<dbReference type="PANTHER" id="PTHR36923">
    <property type="entry name" value="FERREDOXIN"/>
    <property type="match status" value="1"/>
</dbReference>
<evidence type="ECO:0000256" key="4">
    <source>
        <dbReference type="ARBA" id="ARBA00022982"/>
    </source>
</evidence>